<accession>A0A5C6NVJ7</accession>
<comment type="caution">
    <text evidence="2">The sequence shown here is derived from an EMBL/GenBank/DDBJ whole genome shotgun (WGS) entry which is preliminary data.</text>
</comment>
<sequence length="94" mass="10855">MKTDLSLSSLQFGLSSPEQSRFTPESCNGFLLRFKTLRWERLDFRAEATESQQEYDFGPGYLEKIMGKKDHTNTKGGWKKKMGSSKKKDWIGLN</sequence>
<dbReference type="EMBL" id="RHFK02000009">
    <property type="protein sequence ID" value="TWW71343.1"/>
    <property type="molecule type" value="Genomic_DNA"/>
</dbReference>
<gene>
    <name evidence="2" type="ORF">D4764_17G0008260</name>
</gene>
<feature type="region of interest" description="Disordered" evidence="1">
    <location>
        <begin position="68"/>
        <end position="94"/>
    </location>
</feature>
<protein>
    <submittedName>
        <fullName evidence="2">Uncharacterized protein</fullName>
    </submittedName>
</protein>
<dbReference type="AlphaFoldDB" id="A0A5C6NVJ7"/>
<evidence type="ECO:0000313" key="3">
    <source>
        <dbReference type="Proteomes" id="UP000324091"/>
    </source>
</evidence>
<evidence type="ECO:0000256" key="1">
    <source>
        <dbReference type="SAM" id="MobiDB-lite"/>
    </source>
</evidence>
<keyword evidence="3" id="KW-1185">Reference proteome</keyword>
<dbReference type="Proteomes" id="UP000324091">
    <property type="component" value="Chromosome 17"/>
</dbReference>
<evidence type="ECO:0000313" key="2">
    <source>
        <dbReference type="EMBL" id="TWW71343.1"/>
    </source>
</evidence>
<reference evidence="2 3" key="1">
    <citation type="submission" date="2019-04" db="EMBL/GenBank/DDBJ databases">
        <title>Chromosome genome assembly for Takifugu flavidus.</title>
        <authorList>
            <person name="Xiao S."/>
        </authorList>
    </citation>
    <scope>NUCLEOTIDE SEQUENCE [LARGE SCALE GENOMIC DNA]</scope>
    <source>
        <strain evidence="2">HTHZ2018</strain>
        <tissue evidence="2">Muscle</tissue>
    </source>
</reference>
<proteinExistence type="predicted"/>
<name>A0A5C6NVJ7_9TELE</name>
<organism evidence="2 3">
    <name type="scientific">Takifugu flavidus</name>
    <name type="common">sansaifugu</name>
    <dbReference type="NCBI Taxonomy" id="433684"/>
    <lineage>
        <taxon>Eukaryota</taxon>
        <taxon>Metazoa</taxon>
        <taxon>Chordata</taxon>
        <taxon>Craniata</taxon>
        <taxon>Vertebrata</taxon>
        <taxon>Euteleostomi</taxon>
        <taxon>Actinopterygii</taxon>
        <taxon>Neopterygii</taxon>
        <taxon>Teleostei</taxon>
        <taxon>Neoteleostei</taxon>
        <taxon>Acanthomorphata</taxon>
        <taxon>Eupercaria</taxon>
        <taxon>Tetraodontiformes</taxon>
        <taxon>Tetradontoidea</taxon>
        <taxon>Tetraodontidae</taxon>
        <taxon>Takifugu</taxon>
    </lineage>
</organism>